<gene>
    <name evidence="1" type="ordered locus">Reut_B4128</name>
</gene>
<evidence type="ECO:0000313" key="1">
    <source>
        <dbReference type="EMBL" id="AAZ63482.1"/>
    </source>
</evidence>
<proteinExistence type="predicted"/>
<accession>Q46TQ2</accession>
<dbReference type="HOGENOM" id="CLU_182858_0_0_4"/>
<organism evidence="1">
    <name type="scientific">Cupriavidus pinatubonensis (strain JMP 134 / LMG 1197)</name>
    <name type="common">Cupriavidus necator (strain JMP 134)</name>
    <dbReference type="NCBI Taxonomy" id="264198"/>
    <lineage>
        <taxon>Bacteria</taxon>
        <taxon>Pseudomonadati</taxon>
        <taxon>Pseudomonadota</taxon>
        <taxon>Betaproteobacteria</taxon>
        <taxon>Burkholderiales</taxon>
        <taxon>Burkholderiaceae</taxon>
        <taxon>Cupriavidus</taxon>
    </lineage>
</organism>
<dbReference type="STRING" id="264198.Reut_B4128"/>
<dbReference type="KEGG" id="reu:Reut_B4128"/>
<sequence>MRKWQDRMDMSRKSISALPSGHYWAVPHAPVLLDGPDGHEEVFPGAHCISDGRWVSFYRDDEEVWSCNALYAAAHFDFVPLLSTTRTTTDA</sequence>
<reference evidence="1" key="1">
    <citation type="submission" date="2005-08" db="EMBL/GenBank/DDBJ databases">
        <title>Complete sequence of chromosome 2 of Ralstonia eutropha JMP134.</title>
        <authorList>
            <person name="Copeland A."/>
            <person name="Lucas S."/>
            <person name="Lapidus A."/>
            <person name="Barry K."/>
            <person name="Detter J.C."/>
            <person name="Glavina T."/>
            <person name="Hammon N."/>
            <person name="Israni S."/>
            <person name="Pitluck S."/>
            <person name="Goltsman E."/>
            <person name="Martinez M."/>
            <person name="Schmutz J."/>
            <person name="Larimer F."/>
            <person name="Land M."/>
            <person name="Lykidis A."/>
            <person name="Richardson P."/>
        </authorList>
    </citation>
    <scope>NUCLEOTIDE SEQUENCE [LARGE SCALE GENOMIC DNA]</scope>
    <source>
        <strain evidence="1">JMP134</strain>
    </source>
</reference>
<dbReference type="AlphaFoldDB" id="Q46TQ2"/>
<name>Q46TQ2_CUPPJ</name>
<dbReference type="EMBL" id="CP000091">
    <property type="protein sequence ID" value="AAZ63482.1"/>
    <property type="molecule type" value="Genomic_DNA"/>
</dbReference>
<protein>
    <submittedName>
        <fullName evidence="1">Uncharacterized protein</fullName>
    </submittedName>
</protein>